<organism evidence="1">
    <name type="scientific">Nakamurella sp. A5-74</name>
    <dbReference type="NCBI Taxonomy" id="3158264"/>
    <lineage>
        <taxon>Bacteria</taxon>
        <taxon>Bacillati</taxon>
        <taxon>Actinomycetota</taxon>
        <taxon>Actinomycetes</taxon>
        <taxon>Nakamurellales</taxon>
        <taxon>Nakamurellaceae</taxon>
        <taxon>Nakamurella</taxon>
    </lineage>
</organism>
<sequence length="265" mass="28489">MTGTAAFHTDAASVATADRGAVAEYALRLGDDALIAAQRWGEWISRAPELEEDVALGNIGLDELGQARSLLSFAGSILGRTEDELAYFRSDQEFRCCHLVALARGDFADAIARLTVFAAYQLELYSALLSSSEPTIAAIAAKAVKEVRYHLDHGASWTVRLGDGTQESRIRMTAALDRLWPYVAELFDTDDLEQQLVAAGVAVDSSTLQDPAVGRITAILAEAGLQLPSAPRVRGGGRLGRPSEHLGFLLAEMQVLARQHPGATW</sequence>
<dbReference type="AlphaFoldDB" id="A0AAU8DTT9"/>
<dbReference type="PIRSF" id="PIRSF037834">
    <property type="entry name" value="PA_CoA_Oase3"/>
    <property type="match status" value="1"/>
</dbReference>
<dbReference type="PANTHER" id="PTHR30458">
    <property type="entry name" value="PHENYLACETIC ACID DEGRADATION PROTEIN PAA"/>
    <property type="match status" value="1"/>
</dbReference>
<dbReference type="Gene3D" id="1.20.1260.10">
    <property type="match status" value="1"/>
</dbReference>
<accession>A0AAU8DTT9</accession>
<dbReference type="GO" id="GO:0010124">
    <property type="term" value="P:phenylacetate catabolic process"/>
    <property type="evidence" value="ECO:0007669"/>
    <property type="project" value="InterPro"/>
</dbReference>
<dbReference type="InterPro" id="IPR052703">
    <property type="entry name" value="Aromatic_CoA_ox/epox"/>
</dbReference>
<dbReference type="SUPFAM" id="SSF47240">
    <property type="entry name" value="Ferritin-like"/>
    <property type="match status" value="1"/>
</dbReference>
<dbReference type="InterPro" id="IPR007814">
    <property type="entry name" value="PaaA_PaaC"/>
</dbReference>
<dbReference type="InterPro" id="IPR011882">
    <property type="entry name" value="PaaC"/>
</dbReference>
<name>A0AAU8DTT9_9ACTN</name>
<dbReference type="InterPro" id="IPR012347">
    <property type="entry name" value="Ferritin-like"/>
</dbReference>
<dbReference type="RefSeq" id="WP_353650978.1">
    <property type="nucleotide sequence ID" value="NZ_CP159218.1"/>
</dbReference>
<reference evidence="1" key="1">
    <citation type="submission" date="2024-05" db="EMBL/GenBank/DDBJ databases">
        <authorList>
            <person name="Cai S.Y."/>
            <person name="Jin L.M."/>
            <person name="Li H.R."/>
        </authorList>
    </citation>
    <scope>NUCLEOTIDE SEQUENCE</scope>
    <source>
        <strain evidence="1">A5-74</strain>
    </source>
</reference>
<dbReference type="GO" id="GO:0097266">
    <property type="term" value="F:phenylacetyl-CoA 1,2-epoxidase activity"/>
    <property type="evidence" value="ECO:0007669"/>
    <property type="project" value="UniProtKB-EC"/>
</dbReference>
<dbReference type="InterPro" id="IPR009078">
    <property type="entry name" value="Ferritin-like_SF"/>
</dbReference>
<dbReference type="EC" id="1.14.13.149" evidence="1"/>
<gene>
    <name evidence="1" type="primary">paaC</name>
    <name evidence="1" type="ORF">ABLG96_08850</name>
</gene>
<proteinExistence type="predicted"/>
<dbReference type="EMBL" id="CP159218">
    <property type="protein sequence ID" value="XCG65373.1"/>
    <property type="molecule type" value="Genomic_DNA"/>
</dbReference>
<protein>
    <submittedName>
        <fullName evidence="1">1,2-phenylacetyl-CoA epoxidase subunit PaaC</fullName>
        <ecNumber evidence="1">1.14.13.149</ecNumber>
    </submittedName>
</protein>
<keyword evidence="1" id="KW-0560">Oxidoreductase</keyword>
<evidence type="ECO:0000313" key="1">
    <source>
        <dbReference type="EMBL" id="XCG65373.1"/>
    </source>
</evidence>
<dbReference type="PANTHER" id="PTHR30458:SF0">
    <property type="entry name" value="1,2-PHENYLACETYL-COA EPOXIDASE, SUBUNIT C"/>
    <property type="match status" value="1"/>
</dbReference>
<dbReference type="Pfam" id="PF05138">
    <property type="entry name" value="PaaA_PaaC"/>
    <property type="match status" value="1"/>
</dbReference>
<dbReference type="GO" id="GO:0005829">
    <property type="term" value="C:cytosol"/>
    <property type="evidence" value="ECO:0007669"/>
    <property type="project" value="TreeGrafter"/>
</dbReference>
<dbReference type="NCBIfam" id="TIGR02158">
    <property type="entry name" value="PA_CoA_Oxy3"/>
    <property type="match status" value="1"/>
</dbReference>